<evidence type="ECO:0000313" key="4">
    <source>
        <dbReference type="Proteomes" id="UP000649179"/>
    </source>
</evidence>
<comment type="caution">
    <text evidence="3">The sequence shown here is derived from an EMBL/GenBank/DDBJ whole genome shotgun (WGS) entry which is preliminary data.</text>
</comment>
<feature type="compositionally biased region" description="Low complexity" evidence="1">
    <location>
        <begin position="1"/>
        <end position="12"/>
    </location>
</feature>
<keyword evidence="2" id="KW-1133">Transmembrane helix</keyword>
<evidence type="ECO:0000313" key="3">
    <source>
        <dbReference type="EMBL" id="GGF55863.1"/>
    </source>
</evidence>
<keyword evidence="2" id="KW-0472">Membrane</keyword>
<evidence type="ECO:0008006" key="5">
    <source>
        <dbReference type="Google" id="ProtNLM"/>
    </source>
</evidence>
<dbReference type="Pfam" id="PF11222">
    <property type="entry name" value="DUF3017"/>
    <property type="match status" value="1"/>
</dbReference>
<reference evidence="3" key="1">
    <citation type="journal article" date="2014" name="Int. J. Syst. Evol. Microbiol.">
        <title>Complete genome sequence of Corynebacterium casei LMG S-19264T (=DSM 44701T), isolated from a smear-ripened cheese.</title>
        <authorList>
            <consortium name="US DOE Joint Genome Institute (JGI-PGF)"/>
            <person name="Walter F."/>
            <person name="Albersmeier A."/>
            <person name="Kalinowski J."/>
            <person name="Ruckert C."/>
        </authorList>
    </citation>
    <scope>NUCLEOTIDE SEQUENCE</scope>
    <source>
        <strain evidence="3">CGMCC 1.16067</strain>
    </source>
</reference>
<feature type="transmembrane region" description="Helical" evidence="2">
    <location>
        <begin position="30"/>
        <end position="53"/>
    </location>
</feature>
<feature type="transmembrane region" description="Helical" evidence="2">
    <location>
        <begin position="91"/>
        <end position="110"/>
    </location>
</feature>
<feature type="region of interest" description="Disordered" evidence="1">
    <location>
        <begin position="1"/>
        <end position="23"/>
    </location>
</feature>
<keyword evidence="4" id="KW-1185">Reference proteome</keyword>
<gene>
    <name evidence="3" type="ORF">GCM10011519_32250</name>
</gene>
<dbReference type="EMBL" id="BMKQ01000001">
    <property type="protein sequence ID" value="GGF55863.1"/>
    <property type="molecule type" value="Genomic_DNA"/>
</dbReference>
<proteinExistence type="predicted"/>
<evidence type="ECO:0000256" key="1">
    <source>
        <dbReference type="SAM" id="MobiDB-lite"/>
    </source>
</evidence>
<organism evidence="3 4">
    <name type="scientific">Marmoricola endophyticus</name>
    <dbReference type="NCBI Taxonomy" id="2040280"/>
    <lineage>
        <taxon>Bacteria</taxon>
        <taxon>Bacillati</taxon>
        <taxon>Actinomycetota</taxon>
        <taxon>Actinomycetes</taxon>
        <taxon>Propionibacteriales</taxon>
        <taxon>Nocardioidaceae</taxon>
        <taxon>Marmoricola</taxon>
    </lineage>
</organism>
<protein>
    <recommendedName>
        <fullName evidence="5">DUF3017 domain-containing protein</fullName>
    </recommendedName>
</protein>
<dbReference type="RefSeq" id="WP_229660918.1">
    <property type="nucleotide sequence ID" value="NZ_BMKQ01000001.1"/>
</dbReference>
<dbReference type="AlphaFoldDB" id="A0A917F9P1"/>
<keyword evidence="2" id="KW-0812">Transmembrane</keyword>
<accession>A0A917F9P1</accession>
<name>A0A917F9P1_9ACTN</name>
<feature type="transmembrane region" description="Helical" evidence="2">
    <location>
        <begin position="59"/>
        <end position="79"/>
    </location>
</feature>
<reference evidence="3" key="2">
    <citation type="submission" date="2020-09" db="EMBL/GenBank/DDBJ databases">
        <authorList>
            <person name="Sun Q."/>
            <person name="Zhou Y."/>
        </authorList>
    </citation>
    <scope>NUCLEOTIDE SEQUENCE</scope>
    <source>
        <strain evidence="3">CGMCC 1.16067</strain>
    </source>
</reference>
<dbReference type="Proteomes" id="UP000649179">
    <property type="component" value="Unassembled WGS sequence"/>
</dbReference>
<sequence>MTESPGSPGSPEEPAPGELRRLPPLQRPKTLGGLLYFGVLAITLVGLAIVAFADWRRGTVVIGAGLLLSAVARVLLGEFDAGMLRVRRRWFDVLALVLVGGVLIFLAVTIPDQPRL</sequence>
<dbReference type="InterPro" id="IPR021385">
    <property type="entry name" value="DUF3017"/>
</dbReference>
<evidence type="ECO:0000256" key="2">
    <source>
        <dbReference type="SAM" id="Phobius"/>
    </source>
</evidence>